<accession>A0AAV9GY42</accession>
<evidence type="ECO:0000259" key="2">
    <source>
        <dbReference type="Pfam" id="PF14611"/>
    </source>
</evidence>
<sequence>MLRQKVSSSFVCVQCRLQLSAVRRRPFSATAPPRHNEHIATRQAVIDGIAGLNRTPTRQAAKPEVPPSPDAPSDSQGQPSTTHATTVQESATSGAQEPENANNDNAEQKSPNLFKLVLSGRSLSRRHEEKVFEERGIHPLLETEPEGLARFYRRVDQDEAGKPLSTKQYYTSRGTKLSPQNEALSVDVMGERSSAIILRSSEAKKRKKKASDTMASQQQDDVNSKLGAPKANTPKAKSTDTEILARDETKSTSAQLNVVLESEDQYPSTSSSLRNIHELRPRSPQPLLTNDFEELKRKLEEGFTASQLQKYAHSFHLYPPEPKVDQPQPEESQESQDTPTIQSPWLVKKHPWVPVAPSGPQESDIAEQYHPDMSAKERLVLRVMRDCWGLTSHRTLEVQGRLDIEVADTEFNLLLVGTRQFLQDIANNFLESGNQIEAVVPRKTISILAQKTAAESIVLEIDSILSHAKTIHVDSNLVSSKPLDPELLEEAGRLTNTLVRLDPTSKKVSVSWIDLPEPRKGVENLGDVVVRLLLSAFRPSPRTLSATSLSPASRSRTKAQNGGYVAKYDCEEQLPWYERHKEWARWVAPIDAKKKKRWEKIDQDSLLQPIEVKDWDHSVSRQPGDPFKSRGEPLDLGGWSELTTGTNAVFGHILHAQPANPDSKITTEFKPSDRTFVPIIPPIKGLGLPSNLTEEGLWHYTVIMRFLPDPLRPSAPGMPPPPPLELRIEGDHKELKRIIEVRAVTSSLCHDILLPSAPVDVRVLQIRYFSLPGITIDEHLPAMLKFLNDSDLAPWLDVMATPPTLPGVRLPRRLLETDAPFQEVDKASSAAPTENAQGSQQTGRSEEQREPADDFVTVDYLYAGSEVQRAVTAEYEGFKLTYSSTKGEKYVNNSRTAQISLEAVAVDKTLLGPDGKPLPDAAASLEMDSSQTKPDAAAFMEVVSAMANKTVRQGDSRFGWEVRGIQM</sequence>
<evidence type="ECO:0000259" key="5">
    <source>
        <dbReference type="Pfam" id="PF20778"/>
    </source>
</evidence>
<reference evidence="6" key="2">
    <citation type="submission" date="2023-05" db="EMBL/GenBank/DDBJ databases">
        <authorList>
            <consortium name="Lawrence Berkeley National Laboratory"/>
            <person name="Steindorff A."/>
            <person name="Hensen N."/>
            <person name="Bonometti L."/>
            <person name="Westerberg I."/>
            <person name="Brannstrom I.O."/>
            <person name="Guillou S."/>
            <person name="Cros-Aarteil S."/>
            <person name="Calhoun S."/>
            <person name="Haridas S."/>
            <person name="Kuo A."/>
            <person name="Mondo S."/>
            <person name="Pangilinan J."/>
            <person name="Riley R."/>
            <person name="Labutti K."/>
            <person name="Andreopoulos B."/>
            <person name="Lipzen A."/>
            <person name="Chen C."/>
            <person name="Yanf M."/>
            <person name="Daum C."/>
            <person name="Ng V."/>
            <person name="Clum A."/>
            <person name="Ohm R."/>
            <person name="Martin F."/>
            <person name="Silar P."/>
            <person name="Natvig D."/>
            <person name="Lalanne C."/>
            <person name="Gautier V."/>
            <person name="Ament-Velasquez S.L."/>
            <person name="Kruys A."/>
            <person name="Hutchinson M.I."/>
            <person name="Powell A.J."/>
            <person name="Barry K."/>
            <person name="Miller A.N."/>
            <person name="Grigoriev I.V."/>
            <person name="Debuchy R."/>
            <person name="Gladieux P."/>
            <person name="Thoren M.H."/>
            <person name="Johannesson H."/>
        </authorList>
    </citation>
    <scope>NUCLEOTIDE SEQUENCE</scope>
    <source>
        <strain evidence="6">PSN243</strain>
    </source>
</reference>
<feature type="domain" description="SLS1 N-terminal" evidence="3">
    <location>
        <begin position="267"/>
        <end position="391"/>
    </location>
</feature>
<feature type="compositionally biased region" description="Basic and acidic residues" evidence="1">
    <location>
        <begin position="237"/>
        <end position="250"/>
    </location>
</feature>
<evidence type="ECO:0000313" key="6">
    <source>
        <dbReference type="EMBL" id="KAK4452864.1"/>
    </source>
</evidence>
<evidence type="ECO:0000313" key="7">
    <source>
        <dbReference type="Proteomes" id="UP001321760"/>
    </source>
</evidence>
<proteinExistence type="predicted"/>
<dbReference type="InterPro" id="IPR048748">
    <property type="entry name" value="SLS1_KH2"/>
</dbReference>
<feature type="region of interest" description="Disordered" evidence="1">
    <location>
        <begin position="197"/>
        <end position="287"/>
    </location>
</feature>
<dbReference type="InterPro" id="IPR048400">
    <property type="entry name" value="SLS1_N"/>
</dbReference>
<comment type="caution">
    <text evidence="6">The sequence shown here is derived from an EMBL/GenBank/DDBJ whole genome shotgun (WGS) entry which is preliminary data.</text>
</comment>
<dbReference type="Pfam" id="PF20776">
    <property type="entry name" value="SLS1_N"/>
    <property type="match status" value="1"/>
</dbReference>
<feature type="domain" description="SLS1 second KH" evidence="4">
    <location>
        <begin position="480"/>
        <end position="536"/>
    </location>
</feature>
<dbReference type="Pfam" id="PF20777">
    <property type="entry name" value="KH_SLS1_2"/>
    <property type="match status" value="1"/>
</dbReference>
<feature type="domain" description="SLS1 C-terminal" evidence="5">
    <location>
        <begin position="572"/>
        <end position="909"/>
    </location>
</feature>
<dbReference type="InterPro" id="IPR032741">
    <property type="entry name" value="Sls1_KH-1"/>
</dbReference>
<dbReference type="Pfam" id="PF20778">
    <property type="entry name" value="SLS1_C"/>
    <property type="match status" value="1"/>
</dbReference>
<dbReference type="Pfam" id="PF14611">
    <property type="entry name" value="KH_SLS1_1"/>
    <property type="match status" value="1"/>
</dbReference>
<organism evidence="6 7">
    <name type="scientific">Podospora aff. communis PSN243</name>
    <dbReference type="NCBI Taxonomy" id="3040156"/>
    <lineage>
        <taxon>Eukaryota</taxon>
        <taxon>Fungi</taxon>
        <taxon>Dikarya</taxon>
        <taxon>Ascomycota</taxon>
        <taxon>Pezizomycotina</taxon>
        <taxon>Sordariomycetes</taxon>
        <taxon>Sordariomycetidae</taxon>
        <taxon>Sordariales</taxon>
        <taxon>Podosporaceae</taxon>
        <taxon>Podospora</taxon>
    </lineage>
</organism>
<feature type="domain" description="SLS1 first KH" evidence="2">
    <location>
        <begin position="400"/>
        <end position="467"/>
    </location>
</feature>
<feature type="compositionally biased region" description="Polar residues" evidence="1">
    <location>
        <begin position="73"/>
        <end position="111"/>
    </location>
</feature>
<gene>
    <name evidence="6" type="ORF">QBC34DRAFT_397188</name>
</gene>
<feature type="compositionally biased region" description="Polar residues" evidence="1">
    <location>
        <begin position="265"/>
        <end position="274"/>
    </location>
</feature>
<dbReference type="Proteomes" id="UP001321760">
    <property type="component" value="Unassembled WGS sequence"/>
</dbReference>
<name>A0AAV9GY42_9PEZI</name>
<dbReference type="EMBL" id="MU865922">
    <property type="protein sequence ID" value="KAK4452864.1"/>
    <property type="molecule type" value="Genomic_DNA"/>
</dbReference>
<keyword evidence="7" id="KW-1185">Reference proteome</keyword>
<reference evidence="6" key="1">
    <citation type="journal article" date="2023" name="Mol. Phylogenet. Evol.">
        <title>Genome-scale phylogeny and comparative genomics of the fungal order Sordariales.</title>
        <authorList>
            <person name="Hensen N."/>
            <person name="Bonometti L."/>
            <person name="Westerberg I."/>
            <person name="Brannstrom I.O."/>
            <person name="Guillou S."/>
            <person name="Cros-Aarteil S."/>
            <person name="Calhoun S."/>
            <person name="Haridas S."/>
            <person name="Kuo A."/>
            <person name="Mondo S."/>
            <person name="Pangilinan J."/>
            <person name="Riley R."/>
            <person name="LaButti K."/>
            <person name="Andreopoulos B."/>
            <person name="Lipzen A."/>
            <person name="Chen C."/>
            <person name="Yan M."/>
            <person name="Daum C."/>
            <person name="Ng V."/>
            <person name="Clum A."/>
            <person name="Steindorff A."/>
            <person name="Ohm R.A."/>
            <person name="Martin F."/>
            <person name="Silar P."/>
            <person name="Natvig D.O."/>
            <person name="Lalanne C."/>
            <person name="Gautier V."/>
            <person name="Ament-Velasquez S.L."/>
            <person name="Kruys A."/>
            <person name="Hutchinson M.I."/>
            <person name="Powell A.J."/>
            <person name="Barry K."/>
            <person name="Miller A.N."/>
            <person name="Grigoriev I.V."/>
            <person name="Debuchy R."/>
            <person name="Gladieux P."/>
            <person name="Hiltunen Thoren M."/>
            <person name="Johannesson H."/>
        </authorList>
    </citation>
    <scope>NUCLEOTIDE SEQUENCE</scope>
    <source>
        <strain evidence="6">PSN243</strain>
    </source>
</reference>
<dbReference type="AlphaFoldDB" id="A0AAV9GY42"/>
<dbReference type="GO" id="GO:0005743">
    <property type="term" value="C:mitochondrial inner membrane"/>
    <property type="evidence" value="ECO:0007669"/>
    <property type="project" value="InterPro"/>
</dbReference>
<feature type="region of interest" description="Disordered" evidence="1">
    <location>
        <begin position="56"/>
        <end position="112"/>
    </location>
</feature>
<evidence type="ECO:0000256" key="1">
    <source>
        <dbReference type="SAM" id="MobiDB-lite"/>
    </source>
</evidence>
<evidence type="ECO:0000259" key="4">
    <source>
        <dbReference type="Pfam" id="PF20777"/>
    </source>
</evidence>
<evidence type="ECO:0000259" key="3">
    <source>
        <dbReference type="Pfam" id="PF20776"/>
    </source>
</evidence>
<feature type="region of interest" description="Disordered" evidence="1">
    <location>
        <begin position="824"/>
        <end position="851"/>
    </location>
</feature>
<dbReference type="InterPro" id="IPR048401">
    <property type="entry name" value="SLS1_C"/>
</dbReference>
<feature type="compositionally biased region" description="Polar residues" evidence="1">
    <location>
        <begin position="830"/>
        <end position="843"/>
    </location>
</feature>
<feature type="region of interest" description="Disordered" evidence="1">
    <location>
        <begin position="317"/>
        <end position="343"/>
    </location>
</feature>
<protein>
    <submittedName>
        <fullName evidence="6">Mitochondrial inner-membrane-bound regulator-domain-containing protein</fullName>
    </submittedName>
</protein>